<keyword evidence="1" id="KW-0472">Membrane</keyword>
<dbReference type="Gene3D" id="1.10.1760.20">
    <property type="match status" value="1"/>
</dbReference>
<gene>
    <name evidence="2" type="ORF">UFOPK4098_01271</name>
</gene>
<dbReference type="Pfam" id="PF02632">
    <property type="entry name" value="BioY"/>
    <property type="match status" value="1"/>
</dbReference>
<sequence>MSTPTLTAGSKATVLVDLLPKSSVRSRAITRDVVLVLGFALLTAAAAQVKLSLGFTPVPLTGQTFAVLLSGAALGMRRGIASQALYWGLGLVGLPFYAGGDGGWHNGTGSTLGYFVGFIVAAGVIGKLAERRHDREVVSSLAAMAFGTVIIYAFGALWLAHDLNIPVANGEANAIAYGVTPFLVGDLLKMALAGLLTPLAWATVSSKGK</sequence>
<dbReference type="GO" id="GO:0005886">
    <property type="term" value="C:plasma membrane"/>
    <property type="evidence" value="ECO:0007669"/>
    <property type="project" value="InterPro"/>
</dbReference>
<dbReference type="PIRSF" id="PIRSF016661">
    <property type="entry name" value="BioY"/>
    <property type="match status" value="1"/>
</dbReference>
<keyword evidence="1" id="KW-1133">Transmembrane helix</keyword>
<feature type="transmembrane region" description="Helical" evidence="1">
    <location>
        <begin position="141"/>
        <end position="160"/>
    </location>
</feature>
<dbReference type="EMBL" id="CAFBPN010000088">
    <property type="protein sequence ID" value="CAB5027689.1"/>
    <property type="molecule type" value="Genomic_DNA"/>
</dbReference>
<keyword evidence="1" id="KW-0812">Transmembrane</keyword>
<accession>A0A6J7RFV5</accession>
<proteinExistence type="predicted"/>
<organism evidence="2">
    <name type="scientific">freshwater metagenome</name>
    <dbReference type="NCBI Taxonomy" id="449393"/>
    <lineage>
        <taxon>unclassified sequences</taxon>
        <taxon>metagenomes</taxon>
        <taxon>ecological metagenomes</taxon>
    </lineage>
</organism>
<protein>
    <submittedName>
        <fullName evidence="2">Unannotated protein</fullName>
    </submittedName>
</protein>
<feature type="transmembrane region" description="Helical" evidence="1">
    <location>
        <begin position="112"/>
        <end position="129"/>
    </location>
</feature>
<dbReference type="InterPro" id="IPR003784">
    <property type="entry name" value="BioY"/>
</dbReference>
<dbReference type="PANTHER" id="PTHR34295">
    <property type="entry name" value="BIOTIN TRANSPORTER BIOY"/>
    <property type="match status" value="1"/>
</dbReference>
<dbReference type="AlphaFoldDB" id="A0A6J7RFV5"/>
<evidence type="ECO:0000313" key="2">
    <source>
        <dbReference type="EMBL" id="CAB5027689.1"/>
    </source>
</evidence>
<dbReference type="PANTHER" id="PTHR34295:SF1">
    <property type="entry name" value="BIOTIN TRANSPORTER BIOY"/>
    <property type="match status" value="1"/>
</dbReference>
<dbReference type="GO" id="GO:0015225">
    <property type="term" value="F:biotin transmembrane transporter activity"/>
    <property type="evidence" value="ECO:0007669"/>
    <property type="project" value="InterPro"/>
</dbReference>
<reference evidence="2" key="1">
    <citation type="submission" date="2020-05" db="EMBL/GenBank/DDBJ databases">
        <authorList>
            <person name="Chiriac C."/>
            <person name="Salcher M."/>
            <person name="Ghai R."/>
            <person name="Kavagutti S V."/>
        </authorList>
    </citation>
    <scope>NUCLEOTIDE SEQUENCE</scope>
</reference>
<name>A0A6J7RFV5_9ZZZZ</name>
<feature type="transmembrane region" description="Helical" evidence="1">
    <location>
        <begin position="28"/>
        <end position="47"/>
    </location>
</feature>
<evidence type="ECO:0000256" key="1">
    <source>
        <dbReference type="SAM" id="Phobius"/>
    </source>
</evidence>